<accession>A0A016UN47</accession>
<reference evidence="3" key="1">
    <citation type="journal article" date="2015" name="Nat. Genet.">
        <title>The genome and transcriptome of the zoonotic hookworm Ancylostoma ceylanicum identify infection-specific gene families.</title>
        <authorList>
            <person name="Schwarz E.M."/>
            <person name="Hu Y."/>
            <person name="Antoshechkin I."/>
            <person name="Miller M.M."/>
            <person name="Sternberg P.W."/>
            <person name="Aroian R.V."/>
        </authorList>
    </citation>
    <scope>NUCLEOTIDE SEQUENCE</scope>
    <source>
        <strain evidence="3">HY135</strain>
    </source>
</reference>
<feature type="transmembrane region" description="Helical" evidence="1">
    <location>
        <begin position="16"/>
        <end position="37"/>
    </location>
</feature>
<evidence type="ECO:0000313" key="3">
    <source>
        <dbReference type="Proteomes" id="UP000024635"/>
    </source>
</evidence>
<keyword evidence="1" id="KW-1133">Transmembrane helix</keyword>
<name>A0A016UN47_9BILA</name>
<dbReference type="PANTHER" id="PTHR23360">
    <property type="entry name" value="G-PROTEIN COUPLED RECEPTORS FAMILY 1 PROFILE DOMAIN-CONTAINING PROTEIN-RELATED"/>
    <property type="match status" value="1"/>
</dbReference>
<dbReference type="SUPFAM" id="SSF81321">
    <property type="entry name" value="Family A G protein-coupled receptor-like"/>
    <property type="match status" value="1"/>
</dbReference>
<dbReference type="EMBL" id="JARK01001370">
    <property type="protein sequence ID" value="EYC16346.1"/>
    <property type="molecule type" value="Genomic_DNA"/>
</dbReference>
<dbReference type="InterPro" id="IPR047130">
    <property type="entry name" value="7TM_GPCR_Srsx_nematod"/>
</dbReference>
<gene>
    <name evidence="2" type="primary">Acey_s0034.g2945</name>
    <name evidence="2" type="synonym">Acey-R02D5.6</name>
    <name evidence="2" type="ORF">Y032_0034g2945</name>
</gene>
<feature type="transmembrane region" description="Helical" evidence="1">
    <location>
        <begin position="225"/>
        <end position="249"/>
    </location>
</feature>
<keyword evidence="1" id="KW-0472">Membrane</keyword>
<protein>
    <recommendedName>
        <fullName evidence="4">G-protein coupled receptors family 1 profile domain-containing protein</fullName>
    </recommendedName>
</protein>
<keyword evidence="1" id="KW-0812">Transmembrane</keyword>
<dbReference type="PANTHER" id="PTHR23360:SF69">
    <property type="entry name" value="G-PROTEIN COUPLED RECEPTORS FAMILY 1 PROFILE DOMAIN-CONTAINING PROTEIN-RELATED"/>
    <property type="match status" value="1"/>
</dbReference>
<evidence type="ECO:0000256" key="1">
    <source>
        <dbReference type="SAM" id="Phobius"/>
    </source>
</evidence>
<proteinExistence type="predicted"/>
<dbReference type="Proteomes" id="UP000024635">
    <property type="component" value="Unassembled WGS sequence"/>
</dbReference>
<evidence type="ECO:0000313" key="2">
    <source>
        <dbReference type="EMBL" id="EYC16346.1"/>
    </source>
</evidence>
<comment type="caution">
    <text evidence="2">The sequence shown here is derived from an EMBL/GenBank/DDBJ whole genome shotgun (WGS) entry which is preliminary data.</text>
</comment>
<dbReference type="Gene3D" id="1.20.1070.10">
    <property type="entry name" value="Rhodopsin 7-helix transmembrane proteins"/>
    <property type="match status" value="1"/>
</dbReference>
<dbReference type="OrthoDB" id="5862640at2759"/>
<dbReference type="AlphaFoldDB" id="A0A016UN47"/>
<keyword evidence="3" id="KW-1185">Reference proteome</keyword>
<feature type="transmembrane region" description="Helical" evidence="1">
    <location>
        <begin position="178"/>
        <end position="204"/>
    </location>
</feature>
<feature type="transmembrane region" description="Helical" evidence="1">
    <location>
        <begin position="136"/>
        <end position="158"/>
    </location>
</feature>
<feature type="transmembrane region" description="Helical" evidence="1">
    <location>
        <begin position="255"/>
        <end position="278"/>
    </location>
</feature>
<evidence type="ECO:0008006" key="4">
    <source>
        <dbReference type="Google" id="ProtNLM"/>
    </source>
</evidence>
<organism evidence="2 3">
    <name type="scientific">Ancylostoma ceylanicum</name>
    <dbReference type="NCBI Taxonomy" id="53326"/>
    <lineage>
        <taxon>Eukaryota</taxon>
        <taxon>Metazoa</taxon>
        <taxon>Ecdysozoa</taxon>
        <taxon>Nematoda</taxon>
        <taxon>Chromadorea</taxon>
        <taxon>Rhabditida</taxon>
        <taxon>Rhabditina</taxon>
        <taxon>Rhabditomorpha</taxon>
        <taxon>Strongyloidea</taxon>
        <taxon>Ancylostomatidae</taxon>
        <taxon>Ancylostomatinae</taxon>
        <taxon>Ancylostoma</taxon>
    </lineage>
</organism>
<sequence length="330" mass="36582">MGDLTVDVGATSFMCILYVVLGILSILCNILNLSIWLSNRELRKKYIYLMALDAGELVNGISYVLVGTGRGMALIDGYLAKPLTVRQCFFEKYWPQSLILGTELPSFGIILIACERLCAVLRPGMYNRIFMGKFKAALLLMVPVAGTASVMIGGLSTIGAAGDQKVTTQHCAIIASTAIWYSTFHFVFIVLAYVISFISVFVVWRISSKYSRGKVGGDNRLGVMLVITGSSIILVGSESIVMLFIRWNVMSFSDLVVALTYAMPGFLSIFNTIINLVFRPEFRRQFFTLIHVRDPSTVNGRSLWVQPGPSKTTFTRMKMLDKSVVEPTTR</sequence>